<keyword evidence="2" id="KW-0479">Metal-binding</keyword>
<evidence type="ECO:0000256" key="3">
    <source>
        <dbReference type="ARBA" id="ARBA00022801"/>
    </source>
</evidence>
<gene>
    <name evidence="10" type="primary">loiP_2</name>
    <name evidence="10" type="ORF">EMLFYP7_03293</name>
</gene>
<dbReference type="RefSeq" id="WP_044177917.1">
    <property type="nucleotide sequence ID" value="NZ_CABKSF010000001.1"/>
</dbReference>
<dbReference type="PANTHER" id="PTHR22726:SF8">
    <property type="entry name" value="METALLOPROTEASE YCAL"/>
    <property type="match status" value="1"/>
</dbReference>
<protein>
    <submittedName>
        <fullName evidence="10">Metalloprotease LoiP</fullName>
        <ecNumber evidence="10">3.4.24.-</ecNumber>
    </submittedName>
</protein>
<feature type="domain" description="Peptidase M48" evidence="9">
    <location>
        <begin position="73"/>
        <end position="246"/>
    </location>
</feature>
<feature type="region of interest" description="Disordered" evidence="7">
    <location>
        <begin position="225"/>
        <end position="252"/>
    </location>
</feature>
<dbReference type="GO" id="GO:0051603">
    <property type="term" value="P:proteolysis involved in protein catabolic process"/>
    <property type="evidence" value="ECO:0007669"/>
    <property type="project" value="TreeGrafter"/>
</dbReference>
<dbReference type="GO" id="GO:0016020">
    <property type="term" value="C:membrane"/>
    <property type="evidence" value="ECO:0007669"/>
    <property type="project" value="TreeGrafter"/>
</dbReference>
<evidence type="ECO:0000256" key="6">
    <source>
        <dbReference type="RuleBase" id="RU003983"/>
    </source>
</evidence>
<dbReference type="OrthoDB" id="9810445at2"/>
<dbReference type="PROSITE" id="PS51257">
    <property type="entry name" value="PROKAR_LIPOPROTEIN"/>
    <property type="match status" value="1"/>
</dbReference>
<dbReference type="EC" id="3.4.24.-" evidence="10"/>
<comment type="similarity">
    <text evidence="6">Belongs to the peptidase M48 family.</text>
</comment>
<feature type="signal peptide" evidence="8">
    <location>
        <begin position="1"/>
        <end position="24"/>
    </location>
</feature>
<proteinExistence type="inferred from homology"/>
<evidence type="ECO:0000256" key="8">
    <source>
        <dbReference type="SAM" id="SignalP"/>
    </source>
</evidence>
<dbReference type="InterPro" id="IPR051156">
    <property type="entry name" value="Mito/Outer_Membr_Metalloprot"/>
</dbReference>
<keyword evidence="1 6" id="KW-0645">Protease</keyword>
<feature type="compositionally biased region" description="Basic and acidic residues" evidence="7">
    <location>
        <begin position="239"/>
        <end position="252"/>
    </location>
</feature>
<keyword evidence="5 6" id="KW-0482">Metalloprotease</keyword>
<dbReference type="EMBL" id="CACRTZ010000033">
    <property type="protein sequence ID" value="VYU65284.1"/>
    <property type="molecule type" value="Genomic_DNA"/>
</dbReference>
<reference evidence="10" key="1">
    <citation type="submission" date="2019-11" db="EMBL/GenBank/DDBJ databases">
        <authorList>
            <person name="Feng L."/>
        </authorList>
    </citation>
    <scope>NUCLEOTIDE SEQUENCE</scope>
    <source>
        <strain evidence="10">EMassiliensisLFYP7</strain>
    </source>
</reference>
<dbReference type="Gene3D" id="3.30.2010.10">
    <property type="entry name" value="Metalloproteases ('zincins'), catalytic domain"/>
    <property type="match status" value="1"/>
</dbReference>
<evidence type="ECO:0000256" key="4">
    <source>
        <dbReference type="ARBA" id="ARBA00022833"/>
    </source>
</evidence>
<feature type="chain" id="PRO_5027029052" evidence="8">
    <location>
        <begin position="25"/>
        <end position="252"/>
    </location>
</feature>
<dbReference type="CDD" id="cd07334">
    <property type="entry name" value="M48C_loiP_like"/>
    <property type="match status" value="1"/>
</dbReference>
<keyword evidence="4 6" id="KW-0862">Zinc</keyword>
<organism evidence="10">
    <name type="scientific">Phytobacter massiliensis</name>
    <dbReference type="NCBI Taxonomy" id="1485952"/>
    <lineage>
        <taxon>Bacteria</taxon>
        <taxon>Pseudomonadati</taxon>
        <taxon>Pseudomonadota</taxon>
        <taxon>Gammaproteobacteria</taxon>
        <taxon>Enterobacterales</taxon>
        <taxon>Enterobacteriaceae</taxon>
        <taxon>Phytobacter</taxon>
    </lineage>
</organism>
<dbReference type="GO" id="GO:0046872">
    <property type="term" value="F:metal ion binding"/>
    <property type="evidence" value="ECO:0007669"/>
    <property type="project" value="UniProtKB-KW"/>
</dbReference>
<evidence type="ECO:0000259" key="9">
    <source>
        <dbReference type="Pfam" id="PF01435"/>
    </source>
</evidence>
<name>A0A6N3GLB1_9ENTR</name>
<evidence type="ECO:0000256" key="5">
    <source>
        <dbReference type="ARBA" id="ARBA00023049"/>
    </source>
</evidence>
<evidence type="ECO:0000256" key="7">
    <source>
        <dbReference type="SAM" id="MobiDB-lite"/>
    </source>
</evidence>
<evidence type="ECO:0000313" key="10">
    <source>
        <dbReference type="EMBL" id="VYU65284.1"/>
    </source>
</evidence>
<dbReference type="InterPro" id="IPR001915">
    <property type="entry name" value="Peptidase_M48"/>
</dbReference>
<dbReference type="PANTHER" id="PTHR22726">
    <property type="entry name" value="METALLOENDOPEPTIDASE OMA1"/>
    <property type="match status" value="1"/>
</dbReference>
<dbReference type="Pfam" id="PF01435">
    <property type="entry name" value="Peptidase_M48"/>
    <property type="match status" value="1"/>
</dbReference>
<comment type="cofactor">
    <cofactor evidence="6">
        <name>Zn(2+)</name>
        <dbReference type="ChEBI" id="CHEBI:29105"/>
    </cofactor>
    <text evidence="6">Binds 1 zinc ion per subunit.</text>
</comment>
<dbReference type="AlphaFoldDB" id="A0A6N3GLB1"/>
<accession>A0A6N3GLB1</accession>
<evidence type="ECO:0000256" key="2">
    <source>
        <dbReference type="ARBA" id="ARBA00022723"/>
    </source>
</evidence>
<keyword evidence="3 6" id="KW-0378">Hydrolase</keyword>
<evidence type="ECO:0000256" key="1">
    <source>
        <dbReference type="ARBA" id="ARBA00022670"/>
    </source>
</evidence>
<keyword evidence="8" id="KW-0732">Signal</keyword>
<sequence length="252" mass="26867">MKNTKMLLALAISTVMLVGCKNMDANMLTSSGMSAFKAATLTDADVKALSNDACKEMDATNKIAGASSKYTKRLNKIAKALGNKADGTPVNYKVYLTSDVNAWAMANGCVRVYSGLMDMMTDNEVEAVLGHEIGHVALGHSRKAMQAEYATIAARDAISATSGVASQLSKSQLGDLANGVVNSAFSRSQESDADDYSYDLLKKRGIKTEGLVTSFEKLASMDSGHAKSLFDSHPPSAERAQHIRDRIAADKK</sequence>
<dbReference type="GO" id="GO:0004222">
    <property type="term" value="F:metalloendopeptidase activity"/>
    <property type="evidence" value="ECO:0007669"/>
    <property type="project" value="InterPro"/>
</dbReference>